<sequence>MYIILSPPASAAAPTIPAFLRGLGNVGTTPDTAVAKVGIREIRTVISVGRAPCSHNSTALGRMSVLVNRRNQTS</sequence>
<proteinExistence type="predicted"/>
<reference evidence="1" key="1">
    <citation type="submission" date="2022-11" db="EMBL/GenBank/DDBJ databases">
        <title>Centuries of genome instability and evolution in soft-shell clam transmissible cancer (bioRxiv).</title>
        <authorList>
            <person name="Hart S.F.M."/>
            <person name="Yonemitsu M.A."/>
            <person name="Giersch R.M."/>
            <person name="Beal B.F."/>
            <person name="Arriagada G."/>
            <person name="Davis B.W."/>
            <person name="Ostrander E.A."/>
            <person name="Goff S.P."/>
            <person name="Metzger M.J."/>
        </authorList>
    </citation>
    <scope>NUCLEOTIDE SEQUENCE</scope>
    <source>
        <strain evidence="1">MELC-2E11</strain>
        <tissue evidence="1">Siphon/mantle</tissue>
    </source>
</reference>
<name>A0ABY7DTQ0_MYAAR</name>
<accession>A0ABY7DTQ0</accession>
<evidence type="ECO:0000313" key="1">
    <source>
        <dbReference type="EMBL" id="WAR00051.1"/>
    </source>
</evidence>
<evidence type="ECO:0000313" key="2">
    <source>
        <dbReference type="Proteomes" id="UP001164746"/>
    </source>
</evidence>
<dbReference type="Proteomes" id="UP001164746">
    <property type="component" value="Chromosome 3"/>
</dbReference>
<gene>
    <name evidence="1" type="ORF">MAR_024423</name>
</gene>
<keyword evidence="2" id="KW-1185">Reference proteome</keyword>
<dbReference type="EMBL" id="CP111014">
    <property type="protein sequence ID" value="WAR00051.1"/>
    <property type="molecule type" value="Genomic_DNA"/>
</dbReference>
<protein>
    <submittedName>
        <fullName evidence="1">Uncharacterized protein</fullName>
    </submittedName>
</protein>
<organism evidence="1 2">
    <name type="scientific">Mya arenaria</name>
    <name type="common">Soft-shell clam</name>
    <dbReference type="NCBI Taxonomy" id="6604"/>
    <lineage>
        <taxon>Eukaryota</taxon>
        <taxon>Metazoa</taxon>
        <taxon>Spiralia</taxon>
        <taxon>Lophotrochozoa</taxon>
        <taxon>Mollusca</taxon>
        <taxon>Bivalvia</taxon>
        <taxon>Autobranchia</taxon>
        <taxon>Heteroconchia</taxon>
        <taxon>Euheterodonta</taxon>
        <taxon>Imparidentia</taxon>
        <taxon>Neoheterodontei</taxon>
        <taxon>Myida</taxon>
        <taxon>Myoidea</taxon>
        <taxon>Myidae</taxon>
        <taxon>Mya</taxon>
    </lineage>
</organism>